<evidence type="ECO:0000256" key="3">
    <source>
        <dbReference type="ARBA" id="ARBA00022741"/>
    </source>
</evidence>
<dbReference type="AlphaFoldDB" id="A0A395MQT9"/>
<dbReference type="SUPFAM" id="SSF56112">
    <property type="entry name" value="Protein kinase-like (PK-like)"/>
    <property type="match status" value="1"/>
</dbReference>
<dbReference type="InterPro" id="IPR051175">
    <property type="entry name" value="CLK_kinases"/>
</dbReference>
<evidence type="ECO:0000256" key="4">
    <source>
        <dbReference type="ARBA" id="ARBA00022777"/>
    </source>
</evidence>
<dbReference type="PANTHER" id="PTHR45646:SF11">
    <property type="entry name" value="SERINE_THREONINE-PROTEIN KINASE DOA"/>
    <property type="match status" value="1"/>
</dbReference>
<feature type="domain" description="BTB" evidence="7">
    <location>
        <begin position="423"/>
        <end position="490"/>
    </location>
</feature>
<dbReference type="GO" id="GO:0004674">
    <property type="term" value="F:protein serine/threonine kinase activity"/>
    <property type="evidence" value="ECO:0007669"/>
    <property type="project" value="UniProtKB-KW"/>
</dbReference>
<keyword evidence="3" id="KW-0547">Nucleotide-binding</keyword>
<reference evidence="8 9" key="1">
    <citation type="journal article" date="2018" name="PLoS Pathog.">
        <title>Evolution of structural diversity of trichothecenes, a family of toxins produced by plant pathogenic and entomopathogenic fungi.</title>
        <authorList>
            <person name="Proctor R.H."/>
            <person name="McCormick S.P."/>
            <person name="Kim H.S."/>
            <person name="Cardoza R.E."/>
            <person name="Stanley A.M."/>
            <person name="Lindo L."/>
            <person name="Kelly A."/>
            <person name="Brown D.W."/>
            <person name="Lee T."/>
            <person name="Vaughan M.M."/>
            <person name="Alexander N.J."/>
            <person name="Busman M."/>
            <person name="Gutierrez S."/>
        </authorList>
    </citation>
    <scope>NUCLEOTIDE SEQUENCE [LARGE SCALE GENOMIC DNA]</scope>
    <source>
        <strain evidence="8 9">NRRL 13405</strain>
    </source>
</reference>
<organism evidence="8 9">
    <name type="scientific">Fusarium flagelliforme</name>
    <dbReference type="NCBI Taxonomy" id="2675880"/>
    <lineage>
        <taxon>Eukaryota</taxon>
        <taxon>Fungi</taxon>
        <taxon>Dikarya</taxon>
        <taxon>Ascomycota</taxon>
        <taxon>Pezizomycotina</taxon>
        <taxon>Sordariomycetes</taxon>
        <taxon>Hypocreomycetidae</taxon>
        <taxon>Hypocreales</taxon>
        <taxon>Nectriaceae</taxon>
        <taxon>Fusarium</taxon>
        <taxon>Fusarium incarnatum-equiseti species complex</taxon>
    </lineage>
</organism>
<dbReference type="SMART" id="SM00220">
    <property type="entry name" value="S_TKc"/>
    <property type="match status" value="1"/>
</dbReference>
<dbReference type="InterPro" id="IPR000210">
    <property type="entry name" value="BTB/POZ_dom"/>
</dbReference>
<accession>A0A395MQT9</accession>
<proteinExistence type="predicted"/>
<dbReference type="Gene3D" id="3.30.710.10">
    <property type="entry name" value="Potassium Channel Kv1.1, Chain A"/>
    <property type="match status" value="1"/>
</dbReference>
<dbReference type="EMBL" id="PXXK01000142">
    <property type="protein sequence ID" value="RFN50304.1"/>
    <property type="molecule type" value="Genomic_DNA"/>
</dbReference>
<keyword evidence="1" id="KW-0723">Serine/threonine-protein kinase</keyword>
<dbReference type="InterPro" id="IPR011009">
    <property type="entry name" value="Kinase-like_dom_sf"/>
</dbReference>
<evidence type="ECO:0000256" key="2">
    <source>
        <dbReference type="ARBA" id="ARBA00022679"/>
    </source>
</evidence>
<dbReference type="PANTHER" id="PTHR45646">
    <property type="entry name" value="SERINE/THREONINE-PROTEIN KINASE DOA-RELATED"/>
    <property type="match status" value="1"/>
</dbReference>
<comment type="caution">
    <text evidence="8">The sequence shown here is derived from an EMBL/GenBank/DDBJ whole genome shotgun (WGS) entry which is preliminary data.</text>
</comment>
<dbReference type="PROSITE" id="PS50097">
    <property type="entry name" value="BTB"/>
    <property type="match status" value="1"/>
</dbReference>
<keyword evidence="5" id="KW-0067">ATP-binding</keyword>
<dbReference type="GO" id="GO:0043484">
    <property type="term" value="P:regulation of RNA splicing"/>
    <property type="evidence" value="ECO:0007669"/>
    <property type="project" value="TreeGrafter"/>
</dbReference>
<keyword evidence="2" id="KW-0808">Transferase</keyword>
<feature type="domain" description="Protein kinase" evidence="6">
    <location>
        <begin position="1"/>
        <end position="334"/>
    </location>
</feature>
<dbReference type="SMART" id="SM00225">
    <property type="entry name" value="BTB"/>
    <property type="match status" value="1"/>
</dbReference>
<evidence type="ECO:0000259" key="7">
    <source>
        <dbReference type="PROSITE" id="PS50097"/>
    </source>
</evidence>
<evidence type="ECO:0000256" key="5">
    <source>
        <dbReference type="ARBA" id="ARBA00022840"/>
    </source>
</evidence>
<protein>
    <submittedName>
        <fullName evidence="8">Uncharacterized protein</fullName>
    </submittedName>
</protein>
<dbReference type="Proteomes" id="UP000265631">
    <property type="component" value="Unassembled WGS sequence"/>
</dbReference>
<dbReference type="Pfam" id="PF00651">
    <property type="entry name" value="BTB"/>
    <property type="match status" value="1"/>
</dbReference>
<evidence type="ECO:0000259" key="6">
    <source>
        <dbReference type="PROSITE" id="PS50011"/>
    </source>
</evidence>
<dbReference type="GO" id="GO:0005634">
    <property type="term" value="C:nucleus"/>
    <property type="evidence" value="ECO:0007669"/>
    <property type="project" value="TreeGrafter"/>
</dbReference>
<dbReference type="InterPro" id="IPR011333">
    <property type="entry name" value="SKP1/BTB/POZ_sf"/>
</dbReference>
<dbReference type="Gene3D" id="3.30.200.20">
    <property type="entry name" value="Phosphorylase Kinase, domain 1"/>
    <property type="match status" value="1"/>
</dbReference>
<dbReference type="PROSITE" id="PS50011">
    <property type="entry name" value="PROTEIN_KINASE_DOM"/>
    <property type="match status" value="1"/>
</dbReference>
<keyword evidence="4" id="KW-0418">Kinase</keyword>
<gene>
    <name evidence="8" type="ORF">FIE12Z_5484</name>
</gene>
<evidence type="ECO:0000313" key="9">
    <source>
        <dbReference type="Proteomes" id="UP000265631"/>
    </source>
</evidence>
<dbReference type="SUPFAM" id="SSF54695">
    <property type="entry name" value="POZ domain"/>
    <property type="match status" value="1"/>
</dbReference>
<dbReference type="Gene3D" id="1.10.510.10">
    <property type="entry name" value="Transferase(Phosphotransferase) domain 1"/>
    <property type="match status" value="1"/>
</dbReference>
<evidence type="ECO:0000313" key="8">
    <source>
        <dbReference type="EMBL" id="RFN50304.1"/>
    </source>
</evidence>
<name>A0A395MQT9_9HYPO</name>
<dbReference type="CDD" id="cd18186">
    <property type="entry name" value="BTB_POZ_ZBTB_KLHL-like"/>
    <property type="match status" value="1"/>
</dbReference>
<dbReference type="InterPro" id="IPR000719">
    <property type="entry name" value="Prot_kinase_dom"/>
</dbReference>
<dbReference type="Pfam" id="PF00069">
    <property type="entry name" value="Pkinase"/>
    <property type="match status" value="1"/>
</dbReference>
<sequence length="726" mass="80372">MGVKITVSDFGESGELKILQALSALPKYHPGSSHVNQLLDHFTHIGPNGSHDCLVLEFVGPNVAEFVELHCKDDRLPSKFAKVFAKQALQGLDFLAVNDIGHGDLHTRNLALVVSDIDSLNEQDFISRLGEPKTGVVTRLDGGPLSRNVPTQIIRPAFFRKQDIMLPNPSVKIIDFGEAFFSSDTPSTLNTPLSVRAPEVVFGDRLDRRVDVWTAGCLIFELITGHPPFDVAILTPSVLVEQMIELTSDGLPMRWQAKWHTMQQDALENNEDSTLPKWLKETYFDNDKQAEFTTEEIARLAEVIAAMLKLEPSLRATPSVILAQDCFNKKYPAFPRAPAKLEKSDCYPNVPDSLLLSGTASEVPKLILLLLTFLLWTRIISFSSASPTLLNLPPANPFSHSQLFTIMAPHEFLSSILASGQFSDFTMICEGQEFRLHQAVVCPQSRVLNAALCGGFEEATTKVITVKDFDIATVKRLVSFFYTGDYDEQLPTESAHDEDTVVTDADADADADADNDNEGNESDDQIDSANFHERVLGVQRAREEKTKADAIQALLFHLEVNAIADYYNIPGLRDLAESKVKKILLGNNAILPRLLQEVSSGAHANLYAIIAEVAAETYDISDLFSQDDTPFKLDPALYSKIIVACGLRMALLKNELKDVQGSYKTAQDLIATNKMAIITCHAKLGMTPKCRHCDEKFNCYIENAAVVTDSEPEFMLRCSSCRTRHP</sequence>
<keyword evidence="9" id="KW-1185">Reference proteome</keyword>
<evidence type="ECO:0000256" key="1">
    <source>
        <dbReference type="ARBA" id="ARBA00022527"/>
    </source>
</evidence>
<dbReference type="GO" id="GO:0005524">
    <property type="term" value="F:ATP binding"/>
    <property type="evidence" value="ECO:0007669"/>
    <property type="project" value="UniProtKB-KW"/>
</dbReference>